<accession>A0A5A7S9Z3</accession>
<evidence type="ECO:0000256" key="7">
    <source>
        <dbReference type="ARBA" id="ARBA00022691"/>
    </source>
</evidence>
<comment type="caution">
    <text evidence="14">The sequence shown here is derived from an EMBL/GenBank/DDBJ whole genome shotgun (WGS) entry which is preliminary data.</text>
</comment>
<dbReference type="GO" id="GO:0032259">
    <property type="term" value="P:methylation"/>
    <property type="evidence" value="ECO:0007669"/>
    <property type="project" value="UniProtKB-KW"/>
</dbReference>
<dbReference type="InterPro" id="IPR054700">
    <property type="entry name" value="MddA"/>
</dbReference>
<dbReference type="Gene3D" id="1.20.120.1630">
    <property type="match status" value="1"/>
</dbReference>
<evidence type="ECO:0000256" key="12">
    <source>
        <dbReference type="SAM" id="Phobius"/>
    </source>
</evidence>
<evidence type="ECO:0000256" key="3">
    <source>
        <dbReference type="ARBA" id="ARBA00010631"/>
    </source>
</evidence>
<evidence type="ECO:0000256" key="9">
    <source>
        <dbReference type="ARBA" id="ARBA00022989"/>
    </source>
</evidence>
<dbReference type="PANTHER" id="PTHR31040">
    <property type="entry name" value="NURIM"/>
    <property type="match status" value="1"/>
</dbReference>
<comment type="function">
    <text evidence="1">Catalyzes the methylation of methanethiol (MeSH) to yield dimethylsulphide (DMS).</text>
</comment>
<evidence type="ECO:0000313" key="15">
    <source>
        <dbReference type="Proteomes" id="UP000322244"/>
    </source>
</evidence>
<dbReference type="AlphaFoldDB" id="A0A5A7S9Z3"/>
<evidence type="ECO:0000256" key="2">
    <source>
        <dbReference type="ARBA" id="ARBA00004141"/>
    </source>
</evidence>
<protein>
    <recommendedName>
        <fullName evidence="4">methanethiol S-methyltransferase</fullName>
        <ecNumber evidence="4">2.1.1.334</ecNumber>
    </recommendedName>
</protein>
<evidence type="ECO:0000256" key="11">
    <source>
        <dbReference type="ARBA" id="ARBA00048134"/>
    </source>
</evidence>
<evidence type="ECO:0000256" key="4">
    <source>
        <dbReference type="ARBA" id="ARBA00012149"/>
    </source>
</evidence>
<dbReference type="EMBL" id="VLNY01000010">
    <property type="protein sequence ID" value="KAA0021393.1"/>
    <property type="molecule type" value="Genomic_DNA"/>
</dbReference>
<feature type="transmembrane region" description="Helical" evidence="12">
    <location>
        <begin position="21"/>
        <end position="40"/>
    </location>
</feature>
<keyword evidence="15" id="KW-1185">Reference proteome</keyword>
<dbReference type="Proteomes" id="UP000322244">
    <property type="component" value="Unassembled WGS sequence"/>
</dbReference>
<dbReference type="GO" id="GO:0016020">
    <property type="term" value="C:membrane"/>
    <property type="evidence" value="ECO:0007669"/>
    <property type="project" value="UniProtKB-SubCell"/>
</dbReference>
<dbReference type="InterPro" id="IPR033580">
    <property type="entry name" value="Nurim-like"/>
</dbReference>
<dbReference type="EC" id="2.1.1.334" evidence="4"/>
<keyword evidence="10 12" id="KW-0472">Membrane</keyword>
<dbReference type="PANTHER" id="PTHR31040:SF1">
    <property type="entry name" value="NURIM"/>
    <property type="match status" value="1"/>
</dbReference>
<comment type="catalytic activity">
    <reaction evidence="11">
        <text>methanethiol + S-adenosyl-L-methionine = dimethyl sulfide + S-adenosyl-L-homocysteine + H(+)</text>
        <dbReference type="Rhea" id="RHEA:50428"/>
        <dbReference type="ChEBI" id="CHEBI:15378"/>
        <dbReference type="ChEBI" id="CHEBI:16007"/>
        <dbReference type="ChEBI" id="CHEBI:17437"/>
        <dbReference type="ChEBI" id="CHEBI:57856"/>
        <dbReference type="ChEBI" id="CHEBI:59789"/>
        <dbReference type="EC" id="2.1.1.334"/>
    </reaction>
</comment>
<evidence type="ECO:0000256" key="8">
    <source>
        <dbReference type="ARBA" id="ARBA00022692"/>
    </source>
</evidence>
<keyword evidence="6 14" id="KW-0808">Transferase</keyword>
<reference evidence="14 15" key="1">
    <citation type="submission" date="2019-07" db="EMBL/GenBank/DDBJ databases">
        <title>Rhodococcus cavernicolus sp. nov., isolated from a cave.</title>
        <authorList>
            <person name="Lee S.D."/>
        </authorList>
    </citation>
    <scope>NUCLEOTIDE SEQUENCE [LARGE SCALE GENOMIC DNA]</scope>
    <source>
        <strain evidence="14 15">C1-24</strain>
    </source>
</reference>
<feature type="domain" description="NnrU" evidence="13">
    <location>
        <begin position="69"/>
        <end position="227"/>
    </location>
</feature>
<feature type="transmembrane region" description="Helical" evidence="12">
    <location>
        <begin position="60"/>
        <end position="80"/>
    </location>
</feature>
<keyword evidence="8 12" id="KW-0812">Transmembrane</keyword>
<keyword evidence="5 14" id="KW-0489">Methyltransferase</keyword>
<proteinExistence type="inferred from homology"/>
<evidence type="ECO:0000313" key="14">
    <source>
        <dbReference type="EMBL" id="KAA0021393.1"/>
    </source>
</evidence>
<dbReference type="Pfam" id="PF07298">
    <property type="entry name" value="NnrU"/>
    <property type="match status" value="1"/>
</dbReference>
<dbReference type="NCBIfam" id="NF045656">
    <property type="entry name" value="MeththiolMtaseMddA"/>
    <property type="match status" value="1"/>
</dbReference>
<name>A0A5A7S9Z3_9NOCA</name>
<keyword evidence="9 12" id="KW-1133">Transmembrane helix</keyword>
<dbReference type="OrthoDB" id="9789029at2"/>
<feature type="transmembrane region" description="Helical" evidence="12">
    <location>
        <begin position="101"/>
        <end position="118"/>
    </location>
</feature>
<sequence>MAEMVDTPRTPPTLGRGRTLMTAYGAVVYAAFLVVFLYAIGWVEDVVVPHSINDGADAPAGVAVVIDLALVAVFAMQHSVMARPWFKRRWTKIVPQPIERSTYVLLATAALALLMWQWRPLPGTIWDIDSTPIRVAVFAASLGGWGLVLAATFAIDHFDLFGLRQVWRNQRGKMADSNHFRTPLLYRMIRHPLYTGFVIAFWVAPTMTWGRLVFAAGMTGFILIAIRFEERDLVDTFGDDYRSYRSRVPMLIPRLGSRARKS</sequence>
<gene>
    <name evidence="14" type="ORF">FOY51_19315</name>
</gene>
<dbReference type="RefSeq" id="WP_149431897.1">
    <property type="nucleotide sequence ID" value="NZ_VLNY01000010.1"/>
</dbReference>
<evidence type="ECO:0000256" key="1">
    <source>
        <dbReference type="ARBA" id="ARBA00002096"/>
    </source>
</evidence>
<keyword evidence="7" id="KW-0949">S-adenosyl-L-methionine</keyword>
<evidence type="ECO:0000256" key="5">
    <source>
        <dbReference type="ARBA" id="ARBA00022603"/>
    </source>
</evidence>
<comment type="similarity">
    <text evidence="3">Belongs to the nurim family.</text>
</comment>
<evidence type="ECO:0000259" key="13">
    <source>
        <dbReference type="Pfam" id="PF07298"/>
    </source>
</evidence>
<feature type="transmembrane region" description="Helical" evidence="12">
    <location>
        <begin position="138"/>
        <end position="163"/>
    </location>
</feature>
<evidence type="ECO:0000256" key="6">
    <source>
        <dbReference type="ARBA" id="ARBA00022679"/>
    </source>
</evidence>
<evidence type="ECO:0000256" key="10">
    <source>
        <dbReference type="ARBA" id="ARBA00023136"/>
    </source>
</evidence>
<dbReference type="InterPro" id="IPR009915">
    <property type="entry name" value="NnrU_dom"/>
</dbReference>
<comment type="subcellular location">
    <subcellularLocation>
        <location evidence="2">Membrane</location>
        <topology evidence="2">Multi-pass membrane protein</topology>
    </subcellularLocation>
</comment>
<organism evidence="14 15">
    <name type="scientific">Antrihabitans cavernicola</name>
    <dbReference type="NCBI Taxonomy" id="2495913"/>
    <lineage>
        <taxon>Bacteria</taxon>
        <taxon>Bacillati</taxon>
        <taxon>Actinomycetota</taxon>
        <taxon>Actinomycetes</taxon>
        <taxon>Mycobacteriales</taxon>
        <taxon>Nocardiaceae</taxon>
        <taxon>Antrihabitans</taxon>
    </lineage>
</organism>
<dbReference type="GO" id="GO:0008168">
    <property type="term" value="F:methyltransferase activity"/>
    <property type="evidence" value="ECO:0007669"/>
    <property type="project" value="UniProtKB-KW"/>
</dbReference>